<protein>
    <submittedName>
        <fullName evidence="2">Uncharacterized protein</fullName>
    </submittedName>
</protein>
<organism evidence="2 3">
    <name type="scientific">Caloramator quimbayensis</name>
    <dbReference type="NCBI Taxonomy" id="1147123"/>
    <lineage>
        <taxon>Bacteria</taxon>
        <taxon>Bacillati</taxon>
        <taxon>Bacillota</taxon>
        <taxon>Clostridia</taxon>
        <taxon>Eubacteriales</taxon>
        <taxon>Clostridiaceae</taxon>
        <taxon>Caloramator</taxon>
    </lineage>
</organism>
<name>A0A1T4YDH3_9CLOT</name>
<gene>
    <name evidence="2" type="ORF">SAMN05443428_13821</name>
</gene>
<accession>A0A1T4YDH3</accession>
<evidence type="ECO:0000256" key="1">
    <source>
        <dbReference type="SAM" id="MobiDB-lite"/>
    </source>
</evidence>
<reference evidence="3" key="1">
    <citation type="submission" date="2017-02" db="EMBL/GenBank/DDBJ databases">
        <authorList>
            <person name="Varghese N."/>
            <person name="Submissions S."/>
        </authorList>
    </citation>
    <scope>NUCLEOTIDE SEQUENCE [LARGE SCALE GENOMIC DNA]</scope>
    <source>
        <strain evidence="3">USBA 833</strain>
    </source>
</reference>
<feature type="region of interest" description="Disordered" evidence="1">
    <location>
        <begin position="21"/>
        <end position="40"/>
    </location>
</feature>
<evidence type="ECO:0000313" key="2">
    <source>
        <dbReference type="EMBL" id="SKA99829.1"/>
    </source>
</evidence>
<dbReference type="Proteomes" id="UP000190105">
    <property type="component" value="Unassembled WGS sequence"/>
</dbReference>
<dbReference type="EMBL" id="FUYH01000038">
    <property type="protein sequence ID" value="SKA99829.1"/>
    <property type="molecule type" value="Genomic_DNA"/>
</dbReference>
<proteinExistence type="predicted"/>
<sequence length="68" mass="8061">MLKIDGIIKLQQSDVYKKLNDKNYAKKRKQSNNQDKKKEHLSFYDLKNLMEDAPVYKRGKGGAYKQIR</sequence>
<dbReference type="AlphaFoldDB" id="A0A1T4YDH3"/>
<evidence type="ECO:0000313" key="3">
    <source>
        <dbReference type="Proteomes" id="UP000190105"/>
    </source>
</evidence>
<keyword evidence="3" id="KW-1185">Reference proteome</keyword>